<feature type="region of interest" description="Disordered" evidence="1">
    <location>
        <begin position="1"/>
        <end position="20"/>
    </location>
</feature>
<evidence type="ECO:0000259" key="2">
    <source>
        <dbReference type="Pfam" id="PF18803"/>
    </source>
</evidence>
<dbReference type="Proteomes" id="UP000613580">
    <property type="component" value="Unassembled WGS sequence"/>
</dbReference>
<dbReference type="InterPro" id="IPR041457">
    <property type="entry name" value="CxC2_KDZ-assoc"/>
</dbReference>
<name>A0A8H6W607_MYCCL</name>
<organism evidence="3 4">
    <name type="scientific">Mycena chlorophos</name>
    <name type="common">Agaric fungus</name>
    <name type="synonym">Agaricus chlorophos</name>
    <dbReference type="NCBI Taxonomy" id="658473"/>
    <lineage>
        <taxon>Eukaryota</taxon>
        <taxon>Fungi</taxon>
        <taxon>Dikarya</taxon>
        <taxon>Basidiomycota</taxon>
        <taxon>Agaricomycotina</taxon>
        <taxon>Agaricomycetes</taxon>
        <taxon>Agaricomycetidae</taxon>
        <taxon>Agaricales</taxon>
        <taxon>Marasmiineae</taxon>
        <taxon>Mycenaceae</taxon>
        <taxon>Mycena</taxon>
    </lineage>
</organism>
<comment type="caution">
    <text evidence="3">The sequence shown here is derived from an EMBL/GenBank/DDBJ whole genome shotgun (WGS) entry which is preliminary data.</text>
</comment>
<evidence type="ECO:0000256" key="1">
    <source>
        <dbReference type="SAM" id="MobiDB-lite"/>
    </source>
</evidence>
<dbReference type="Pfam" id="PF18758">
    <property type="entry name" value="KDZ"/>
    <property type="match status" value="1"/>
</dbReference>
<feature type="region of interest" description="Disordered" evidence="1">
    <location>
        <begin position="964"/>
        <end position="993"/>
    </location>
</feature>
<feature type="compositionally biased region" description="Basic and acidic residues" evidence="1">
    <location>
        <begin position="964"/>
        <end position="973"/>
    </location>
</feature>
<feature type="compositionally biased region" description="Basic and acidic residues" evidence="1">
    <location>
        <begin position="980"/>
        <end position="993"/>
    </location>
</feature>
<dbReference type="PANTHER" id="PTHR33104:SF2">
    <property type="entry name" value="CXC3 LIKE CYSTEINE CLUSTER DOMAIN-CONTAINING PROTEIN"/>
    <property type="match status" value="1"/>
</dbReference>
<accession>A0A8H6W607</accession>
<dbReference type="PANTHER" id="PTHR33104">
    <property type="entry name" value="SI:DKEY-29D5.2"/>
    <property type="match status" value="1"/>
</dbReference>
<gene>
    <name evidence="3" type="ORF">HMN09_00773600</name>
</gene>
<dbReference type="CDD" id="cd19757">
    <property type="entry name" value="Bbox1"/>
    <property type="match status" value="1"/>
</dbReference>
<feature type="region of interest" description="Disordered" evidence="1">
    <location>
        <begin position="1096"/>
        <end position="1138"/>
    </location>
</feature>
<dbReference type="InterPro" id="IPR040521">
    <property type="entry name" value="KDZ"/>
</dbReference>
<dbReference type="AlphaFoldDB" id="A0A8H6W607"/>
<reference evidence="3" key="1">
    <citation type="submission" date="2020-05" db="EMBL/GenBank/DDBJ databases">
        <title>Mycena genomes resolve the evolution of fungal bioluminescence.</title>
        <authorList>
            <person name="Tsai I.J."/>
        </authorList>
    </citation>
    <scope>NUCLEOTIDE SEQUENCE</scope>
    <source>
        <strain evidence="3">110903Hualien_Pintung</strain>
    </source>
</reference>
<feature type="compositionally biased region" description="Basic and acidic residues" evidence="1">
    <location>
        <begin position="1111"/>
        <end position="1132"/>
    </location>
</feature>
<evidence type="ECO:0000313" key="3">
    <source>
        <dbReference type="EMBL" id="KAF7306182.1"/>
    </source>
</evidence>
<evidence type="ECO:0000313" key="4">
    <source>
        <dbReference type="Proteomes" id="UP000613580"/>
    </source>
</evidence>
<dbReference type="Pfam" id="PF18803">
    <property type="entry name" value="CxC2"/>
    <property type="match status" value="1"/>
</dbReference>
<feature type="domain" description="CxC2-like cysteine cluster KDZ transposase-associated" evidence="2">
    <location>
        <begin position="222"/>
        <end position="328"/>
    </location>
</feature>
<keyword evidence="4" id="KW-1185">Reference proteome</keyword>
<dbReference type="EMBL" id="JACAZE010000009">
    <property type="protein sequence ID" value="KAF7306182.1"/>
    <property type="molecule type" value="Genomic_DNA"/>
</dbReference>
<sequence>MSTHRRTRKDDRFARPALGTAQTTFSFDELEDAGEETPMTAYVDVFDAHGRHSQTTTLLDPTSPVKAARREAAAQDPIAFPGRFLDSSHIEPANPDAELEESYSMRLWSNTDVLPEADPFETQAAEAPEPKEPKPADAAMAQWRANRKDFLEVFLWHDGRGEHRHDVGCGLCGLSERPAVARCLECSSSRLTCVECCVDLHAEHPLHWVELWTGTYFKRTALRSLGLRVQFGHPPRERCSNPHVGHSTFIVIYVNGIHHVAVDFCGCHLRRDAYRVQMLRRRWFPATMAQPRTAATFVALETLHALSLNGHLTTHKYYSALESLTDGSGVKPPYRYRELLRMNRQHRHLLLLKRAGRGHEPGGVDGTGIGELAVRCPACPRPDVNLPNGWQNVSPQDQGLYIMYIAIDACFRLKRTMVSSVMRDPALGGGLAYFVEPEPYRKYLLTVTDQKEMSTCSGLAALDHANTKFSRGYSTTGVAMCICARHEFVLPNGVGDLQRGERYANIDYIFASAARHFSRLLRLMISYDIACQWSKNLRKRLKALPPLVRLHVIRAVFDAMYRFVIPKMHIKGHILVCQMLFSLYLALASGQLDGEGIERVWAMTTNSDDHWGFWNWLKLVGLPSLLRRRLDNARAELETQEEAFRTFTEKQLERAPLWKEMVAKFEAPRVEGEAEPPNPYETKVEGLTEAQLAIAVVSPSGFVSFGLDIEEQQRRIRISAELKKANSVAGQVDLDKARRKCGDDIKKLRSLQATYAPAALVRVREEERKDGERAREREAAILKRREAGEEVKDDDEQERSVEDVALFLPTALTSAERDAGCAKGLLEIEISMRRGQCRDALSAMRNQLHIKSRLLLYMLAHSRHQAMNTRSRTLVNRNESKLKSHTDKYQMSWAAVAAVLGPDGVGPGFRRLLKADIRCMEDPEALPAQKARELEKEKRRVAEEAKRIAMGEYPLVATERENWVEGDAQKDEGGTALEDAAGKKGKDKGKGHGESKRVLSWIWETTGIAGTEEELQDASGANSDFSYTKSSGVVHTLECDDGAKSISPTNGADVRCAPPRTSDVPELVEGKVAYAEKQRALYLDLIVRAEEVRVAVKKKRKGGNTEEDADERPAEEDGHYDVEESEAAGHDSDSDDEA</sequence>
<proteinExistence type="predicted"/>
<dbReference type="OrthoDB" id="3251205at2759"/>
<protein>
    <submittedName>
        <fullName evidence="3">CxC2 domain-containing protein</fullName>
    </submittedName>
</protein>